<dbReference type="NCBIfam" id="TIGR00765">
    <property type="entry name" value="yihY_not_rbn"/>
    <property type="match status" value="1"/>
</dbReference>
<feature type="transmembrane region" description="Helical" evidence="7">
    <location>
        <begin position="40"/>
        <end position="63"/>
    </location>
</feature>
<evidence type="ECO:0000256" key="5">
    <source>
        <dbReference type="ARBA" id="ARBA00023136"/>
    </source>
</evidence>
<dbReference type="InterPro" id="IPR017039">
    <property type="entry name" value="Virul_fac_BrkB"/>
</dbReference>
<keyword evidence="9" id="KW-1185">Reference proteome</keyword>
<feature type="transmembrane region" description="Helical" evidence="7">
    <location>
        <begin position="191"/>
        <end position="210"/>
    </location>
</feature>
<reference evidence="8 9" key="1">
    <citation type="submission" date="2024-09" db="EMBL/GenBank/DDBJ databases">
        <authorList>
            <person name="Sun Q."/>
            <person name="Mori K."/>
        </authorList>
    </citation>
    <scope>NUCLEOTIDE SEQUENCE [LARGE SCALE GENOMIC DNA]</scope>
    <source>
        <strain evidence="8 9">CCM 7659</strain>
    </source>
</reference>
<feature type="transmembrane region" description="Helical" evidence="7">
    <location>
        <begin position="142"/>
        <end position="171"/>
    </location>
</feature>
<dbReference type="Proteomes" id="UP001589700">
    <property type="component" value="Unassembled WGS sequence"/>
</dbReference>
<keyword evidence="5 7" id="KW-0472">Membrane</keyword>
<keyword evidence="2" id="KW-1003">Cell membrane</keyword>
<evidence type="ECO:0000256" key="3">
    <source>
        <dbReference type="ARBA" id="ARBA00022692"/>
    </source>
</evidence>
<protein>
    <submittedName>
        <fullName evidence="8">YihY/virulence factor BrkB family protein</fullName>
    </submittedName>
</protein>
<dbReference type="PANTHER" id="PTHR30213:SF0">
    <property type="entry name" value="UPF0761 MEMBRANE PROTEIN YIHY"/>
    <property type="match status" value="1"/>
</dbReference>
<name>A0ABV5JP95_9ACTN</name>
<comment type="subcellular location">
    <subcellularLocation>
        <location evidence="1">Cell membrane</location>
        <topology evidence="1">Multi-pass membrane protein</topology>
    </subcellularLocation>
</comment>
<evidence type="ECO:0000313" key="8">
    <source>
        <dbReference type="EMBL" id="MFB9259451.1"/>
    </source>
</evidence>
<evidence type="ECO:0000313" key="9">
    <source>
        <dbReference type="Proteomes" id="UP001589700"/>
    </source>
</evidence>
<evidence type="ECO:0000256" key="1">
    <source>
        <dbReference type="ARBA" id="ARBA00004651"/>
    </source>
</evidence>
<evidence type="ECO:0000256" key="4">
    <source>
        <dbReference type="ARBA" id="ARBA00022989"/>
    </source>
</evidence>
<dbReference type="PANTHER" id="PTHR30213">
    <property type="entry name" value="INNER MEMBRANE PROTEIN YHJD"/>
    <property type="match status" value="1"/>
</dbReference>
<feature type="transmembrane region" description="Helical" evidence="7">
    <location>
        <begin position="257"/>
        <end position="278"/>
    </location>
</feature>
<evidence type="ECO:0000256" key="6">
    <source>
        <dbReference type="SAM" id="MobiDB-lite"/>
    </source>
</evidence>
<organism evidence="8 9">
    <name type="scientific">Dietzia aerolata</name>
    <dbReference type="NCBI Taxonomy" id="595984"/>
    <lineage>
        <taxon>Bacteria</taxon>
        <taxon>Bacillati</taxon>
        <taxon>Actinomycetota</taxon>
        <taxon>Actinomycetes</taxon>
        <taxon>Mycobacteriales</taxon>
        <taxon>Dietziaceae</taxon>
        <taxon>Dietzia</taxon>
    </lineage>
</organism>
<comment type="caution">
    <text evidence="8">The sequence shown here is derived from an EMBL/GenBank/DDBJ whole genome shotgun (WGS) entry which is preliminary data.</text>
</comment>
<evidence type="ECO:0000256" key="7">
    <source>
        <dbReference type="SAM" id="Phobius"/>
    </source>
</evidence>
<evidence type="ECO:0000256" key="2">
    <source>
        <dbReference type="ARBA" id="ARBA00022475"/>
    </source>
</evidence>
<keyword evidence="3 7" id="KW-0812">Transmembrane</keyword>
<dbReference type="Pfam" id="PF03631">
    <property type="entry name" value="Virul_fac_BrkB"/>
    <property type="match status" value="1"/>
</dbReference>
<feature type="transmembrane region" description="Helical" evidence="7">
    <location>
        <begin position="222"/>
        <end position="245"/>
    </location>
</feature>
<feature type="compositionally biased region" description="Basic and acidic residues" evidence="6">
    <location>
        <begin position="326"/>
        <end position="339"/>
    </location>
</feature>
<dbReference type="EMBL" id="JBHMDY010000004">
    <property type="protein sequence ID" value="MFB9259451.1"/>
    <property type="molecule type" value="Genomic_DNA"/>
</dbReference>
<dbReference type="RefSeq" id="WP_182631729.1">
    <property type="nucleotide sequence ID" value="NZ_JAALDM010000079.1"/>
</dbReference>
<gene>
    <name evidence="8" type="ORF">ACFFVD_06505</name>
</gene>
<sequence>MTTRGESRTIGRRLRIVWLVLRRSVSEFLRDRGPDLAGSLTYYGVLSLFPAMLVVISLLGVFGQGAATADAMMGMLADVAPDEILDPVRAPIESLVTTPAAGLALIVGTTVALWSSSRYVWALGRAMNRVFGVDEGRPLWRVMPAGLGLTALLIVLVAFGGLALVFTGPVAATVGGWIGLGSAAVRAWELAMWPVTLAAAILALAMLYRFAPNISGRKFHWVSLGAAAALLIIGVATAGFSFFVVNFGNFNEVYGSLAGVIIFLLWLWLVNIAVVYGARLDAEVLRVRQLRAGLDAAEALHVVPRDTRASDARDRRRAKMLADYRALRREPSGPSDHTDSTTSTESSTPRPSTEPAKPAKAATPTRATEHVATGRADAQR</sequence>
<keyword evidence="4 7" id="KW-1133">Transmembrane helix</keyword>
<feature type="transmembrane region" description="Helical" evidence="7">
    <location>
        <begin position="100"/>
        <end position="121"/>
    </location>
</feature>
<proteinExistence type="predicted"/>
<feature type="region of interest" description="Disordered" evidence="6">
    <location>
        <begin position="326"/>
        <end position="380"/>
    </location>
</feature>
<feature type="compositionally biased region" description="Low complexity" evidence="6">
    <location>
        <begin position="340"/>
        <end position="366"/>
    </location>
</feature>
<accession>A0ABV5JP95</accession>